<dbReference type="InterPro" id="IPR000792">
    <property type="entry name" value="Tscrpt_reg_LuxR_C"/>
</dbReference>
<evidence type="ECO:0000259" key="3">
    <source>
        <dbReference type="PROSITE" id="PS50043"/>
    </source>
</evidence>
<keyword evidence="5" id="KW-1185">Reference proteome</keyword>
<sequence length="949" mass="101461">MTATTTAARLLEAVPDRHRDAAPAPAVLHGRDRELEAIGGLLDQARDGQGGALAVLAGPGLGKTALLEAASERAGPGFRTLHARGVRQECAVPYAGLHRLLHPVSGAIARLPEALAGSLAPLAGGADRDGAAPFTLYSAVCALLSEAAADGPVLCLVDDAHLLDRVSLEALAFAARRLRGVPVAMVFAARPGPPVSPVVECLADIPALRPAPLDEAAGLRVLEDLTRGALDEEAAEEIAELAAGNPLALVELTAALTPEQLSGTAPPPRALPPRSALRSHYRRRYLRLTAGARRLVLMAAADDRLDLNTLARAAGEDGIDLRELEWARASGLILVDGDRVETPSALIRSSVYADAPPAERRSVHELLARALDRDGLAPRRSWHRAALAEEPDDALAAELARAAESLRNDGRHEEASRIWQRSAVLTAAPEIRADRYIAAARQAWTAGRTRRARAMLRQVRPCTSDPGRIGRADLLQGEIEMCDGLPVMALWILQEAADRLAGVDPALALEALLKAQAAADTTGDHHCYRGITERAIALPSPPPGTAVPVMELFRDYFAGLKAAAKHRQDEAERRLRRVLGAAEAIDEPSVRSWASVAAMALGDDRRARDLAARGVAGTRGRGGTVVEPRAMTLLAHCEIMLGRYPAAEATAREGMRLARAAGQRNQLIEQRAVLALLAAFRGDREAALEQLDGLAEEGGRRGLIRATSLDTWAMACLDLADDRPADAAARLRHPAGSGSAYPVLRLLAIPHLVEAAVRTGRRGTALRAFAAFERWAGDGRAPVRAALAERCRALLAEDDETAGKHFEEALRLHEGGDSAFELARTALLYGHRLRRGRRPRDARPHLRNAAQIFQRAGAERWAARALAELRAAGETLERPAPDGSTGRPGPLAELTAQQLQIARLVAGGATNREIAARLVISPRTVDGHLRNIFTRLGLRSRIELARLFH</sequence>
<evidence type="ECO:0000256" key="2">
    <source>
        <dbReference type="ARBA" id="ARBA00022840"/>
    </source>
</evidence>
<dbReference type="InterPro" id="IPR041664">
    <property type="entry name" value="AAA_16"/>
</dbReference>
<proteinExistence type="predicted"/>
<dbReference type="GO" id="GO:0005524">
    <property type="term" value="F:ATP binding"/>
    <property type="evidence" value="ECO:0007669"/>
    <property type="project" value="UniProtKB-KW"/>
</dbReference>
<keyword evidence="1" id="KW-0547">Nucleotide-binding</keyword>
<evidence type="ECO:0000313" key="5">
    <source>
        <dbReference type="Proteomes" id="UP001596074"/>
    </source>
</evidence>
<dbReference type="SUPFAM" id="SSF48452">
    <property type="entry name" value="TPR-like"/>
    <property type="match status" value="1"/>
</dbReference>
<name>A0ABW1A6W5_9ACTN</name>
<keyword evidence="2 4" id="KW-0067">ATP-binding</keyword>
<gene>
    <name evidence="4" type="ORF">ACFPZN_32815</name>
</gene>
<dbReference type="InterPro" id="IPR027417">
    <property type="entry name" value="P-loop_NTPase"/>
</dbReference>
<comment type="caution">
    <text evidence="4">The sequence shown here is derived from an EMBL/GenBank/DDBJ whole genome shotgun (WGS) entry which is preliminary data.</text>
</comment>
<dbReference type="PROSITE" id="PS50043">
    <property type="entry name" value="HTH_LUXR_2"/>
    <property type="match status" value="1"/>
</dbReference>
<dbReference type="EMBL" id="JBHSON010000053">
    <property type="protein sequence ID" value="MFC5750432.1"/>
    <property type="molecule type" value="Genomic_DNA"/>
</dbReference>
<dbReference type="SUPFAM" id="SSF46894">
    <property type="entry name" value="C-terminal effector domain of the bipartite response regulators"/>
    <property type="match status" value="1"/>
</dbReference>
<dbReference type="Pfam" id="PF13191">
    <property type="entry name" value="AAA_16"/>
    <property type="match status" value="1"/>
</dbReference>
<dbReference type="Gene3D" id="1.10.10.10">
    <property type="entry name" value="Winged helix-like DNA-binding domain superfamily/Winged helix DNA-binding domain"/>
    <property type="match status" value="1"/>
</dbReference>
<dbReference type="PRINTS" id="PR00038">
    <property type="entry name" value="HTHLUXR"/>
</dbReference>
<feature type="domain" description="HTH luxR-type" evidence="3">
    <location>
        <begin position="887"/>
        <end position="949"/>
    </location>
</feature>
<reference evidence="5" key="1">
    <citation type="journal article" date="2019" name="Int. J. Syst. Evol. Microbiol.">
        <title>The Global Catalogue of Microorganisms (GCM) 10K type strain sequencing project: providing services to taxonomists for standard genome sequencing and annotation.</title>
        <authorList>
            <consortium name="The Broad Institute Genomics Platform"/>
            <consortium name="The Broad Institute Genome Sequencing Center for Infectious Disease"/>
            <person name="Wu L."/>
            <person name="Ma J."/>
        </authorList>
    </citation>
    <scope>NUCLEOTIDE SEQUENCE [LARGE SCALE GENOMIC DNA]</scope>
    <source>
        <strain evidence="5">KCTC 42087</strain>
    </source>
</reference>
<dbReference type="CDD" id="cd06170">
    <property type="entry name" value="LuxR_C_like"/>
    <property type="match status" value="1"/>
</dbReference>
<dbReference type="RefSeq" id="WP_378286174.1">
    <property type="nucleotide sequence ID" value="NZ_JBHSON010000053.1"/>
</dbReference>
<dbReference type="SMART" id="SM00421">
    <property type="entry name" value="HTH_LUXR"/>
    <property type="match status" value="1"/>
</dbReference>
<dbReference type="InterPro" id="IPR036388">
    <property type="entry name" value="WH-like_DNA-bd_sf"/>
</dbReference>
<evidence type="ECO:0000256" key="1">
    <source>
        <dbReference type="ARBA" id="ARBA00022741"/>
    </source>
</evidence>
<dbReference type="PANTHER" id="PTHR16305:SF35">
    <property type="entry name" value="TRANSCRIPTIONAL ACTIVATOR DOMAIN"/>
    <property type="match status" value="1"/>
</dbReference>
<dbReference type="Pfam" id="PF00196">
    <property type="entry name" value="GerE"/>
    <property type="match status" value="1"/>
</dbReference>
<dbReference type="PANTHER" id="PTHR16305">
    <property type="entry name" value="TESTICULAR SOLUBLE ADENYLYL CYCLASE"/>
    <property type="match status" value="1"/>
</dbReference>
<dbReference type="InterPro" id="IPR011990">
    <property type="entry name" value="TPR-like_helical_dom_sf"/>
</dbReference>
<dbReference type="SUPFAM" id="SSF52540">
    <property type="entry name" value="P-loop containing nucleoside triphosphate hydrolases"/>
    <property type="match status" value="1"/>
</dbReference>
<protein>
    <submittedName>
        <fullName evidence="4">ATP-binding protein</fullName>
    </submittedName>
</protein>
<organism evidence="4 5">
    <name type="scientific">Actinomadura rugatobispora</name>
    <dbReference type="NCBI Taxonomy" id="1994"/>
    <lineage>
        <taxon>Bacteria</taxon>
        <taxon>Bacillati</taxon>
        <taxon>Actinomycetota</taxon>
        <taxon>Actinomycetes</taxon>
        <taxon>Streptosporangiales</taxon>
        <taxon>Thermomonosporaceae</taxon>
        <taxon>Actinomadura</taxon>
    </lineage>
</organism>
<accession>A0ABW1A6W5</accession>
<dbReference type="Proteomes" id="UP001596074">
    <property type="component" value="Unassembled WGS sequence"/>
</dbReference>
<evidence type="ECO:0000313" key="4">
    <source>
        <dbReference type="EMBL" id="MFC5750432.1"/>
    </source>
</evidence>
<dbReference type="InterPro" id="IPR016032">
    <property type="entry name" value="Sig_transdc_resp-reg_C-effctor"/>
</dbReference>
<dbReference type="PROSITE" id="PS00622">
    <property type="entry name" value="HTH_LUXR_1"/>
    <property type="match status" value="1"/>
</dbReference>